<keyword evidence="3" id="KW-1185">Reference proteome</keyword>
<dbReference type="RefSeq" id="WP_248666063.1">
    <property type="nucleotide sequence ID" value="NZ_JALPRX010000022.1"/>
</dbReference>
<reference evidence="2" key="1">
    <citation type="submission" date="2022-04" db="EMBL/GenBank/DDBJ databases">
        <title>Roseomonas acroporae sp. nov., isolated from coral Acropora digitifera.</title>
        <authorList>
            <person name="Sun H."/>
        </authorList>
    </citation>
    <scope>NUCLEOTIDE SEQUENCE</scope>
    <source>
        <strain evidence="2">NAR14</strain>
    </source>
</reference>
<evidence type="ECO:0000256" key="1">
    <source>
        <dbReference type="SAM" id="SignalP"/>
    </source>
</evidence>
<keyword evidence="1" id="KW-0732">Signal</keyword>
<name>A0A9X2BT75_9PROT</name>
<dbReference type="AlphaFoldDB" id="A0A9X2BT75"/>
<sequence>MPKPISRRSLVRLAPLALLPAAACTSDARVGASALADQVPDATVEMRQAQAAFIGSAGGGSGVLTFRGQRYPFTVAGAGIGGIGASTIEAQGDVFSLRDISQFPGAYGQVRHGLAVGQMSSGELWLQNRNGVIMRLRARRTGLMLSLGGDAVIITMR</sequence>
<dbReference type="InterPro" id="IPR006311">
    <property type="entry name" value="TAT_signal"/>
</dbReference>
<dbReference type="PROSITE" id="PS51318">
    <property type="entry name" value="TAT"/>
    <property type="match status" value="1"/>
</dbReference>
<comment type="caution">
    <text evidence="2">The sequence shown here is derived from an EMBL/GenBank/DDBJ whole genome shotgun (WGS) entry which is preliminary data.</text>
</comment>
<evidence type="ECO:0000313" key="2">
    <source>
        <dbReference type="EMBL" id="MCK8783942.1"/>
    </source>
</evidence>
<gene>
    <name evidence="2" type="ORF">M0638_06055</name>
</gene>
<feature type="signal peptide" evidence="1">
    <location>
        <begin position="1"/>
        <end position="28"/>
    </location>
</feature>
<accession>A0A9X2BT75</accession>
<protein>
    <submittedName>
        <fullName evidence="2">Uncharacterized protein</fullName>
    </submittedName>
</protein>
<evidence type="ECO:0000313" key="3">
    <source>
        <dbReference type="Proteomes" id="UP001139516"/>
    </source>
</evidence>
<feature type="chain" id="PRO_5040864032" evidence="1">
    <location>
        <begin position="29"/>
        <end position="157"/>
    </location>
</feature>
<dbReference type="Proteomes" id="UP001139516">
    <property type="component" value="Unassembled WGS sequence"/>
</dbReference>
<proteinExistence type="predicted"/>
<organism evidence="2 3">
    <name type="scientific">Roseomonas acroporae</name>
    <dbReference type="NCBI Taxonomy" id="2937791"/>
    <lineage>
        <taxon>Bacteria</taxon>
        <taxon>Pseudomonadati</taxon>
        <taxon>Pseudomonadota</taxon>
        <taxon>Alphaproteobacteria</taxon>
        <taxon>Acetobacterales</taxon>
        <taxon>Roseomonadaceae</taxon>
        <taxon>Roseomonas</taxon>
    </lineage>
</organism>
<dbReference type="EMBL" id="JALPRX010000022">
    <property type="protein sequence ID" value="MCK8783942.1"/>
    <property type="molecule type" value="Genomic_DNA"/>
</dbReference>